<gene>
    <name evidence="2" type="ORF">GCM10009668_25240</name>
</gene>
<dbReference type="EMBL" id="BAAALG010000010">
    <property type="protein sequence ID" value="GAA1104838.1"/>
    <property type="molecule type" value="Genomic_DNA"/>
</dbReference>
<evidence type="ECO:0000259" key="1">
    <source>
        <dbReference type="Pfam" id="PF13577"/>
    </source>
</evidence>
<evidence type="ECO:0000313" key="3">
    <source>
        <dbReference type="Proteomes" id="UP001501581"/>
    </source>
</evidence>
<dbReference type="Proteomes" id="UP001501581">
    <property type="component" value="Unassembled WGS sequence"/>
</dbReference>
<dbReference type="InterPro" id="IPR037401">
    <property type="entry name" value="SnoaL-like"/>
</dbReference>
<accession>A0ABP4EH05</accession>
<evidence type="ECO:0000313" key="2">
    <source>
        <dbReference type="EMBL" id="GAA1104838.1"/>
    </source>
</evidence>
<dbReference type="Gene3D" id="3.10.450.50">
    <property type="match status" value="1"/>
</dbReference>
<protein>
    <submittedName>
        <fullName evidence="2">Nuclear transport factor 2 family protein</fullName>
    </submittedName>
</protein>
<proteinExistence type="predicted"/>
<dbReference type="InterPro" id="IPR032710">
    <property type="entry name" value="NTF2-like_dom_sf"/>
</dbReference>
<dbReference type="Pfam" id="PF13577">
    <property type="entry name" value="SnoaL_4"/>
    <property type="match status" value="1"/>
</dbReference>
<reference evidence="3" key="1">
    <citation type="journal article" date="2019" name="Int. J. Syst. Evol. Microbiol.">
        <title>The Global Catalogue of Microorganisms (GCM) 10K type strain sequencing project: providing services to taxonomists for standard genome sequencing and annotation.</title>
        <authorList>
            <consortium name="The Broad Institute Genomics Platform"/>
            <consortium name="The Broad Institute Genome Sequencing Center for Infectious Disease"/>
            <person name="Wu L."/>
            <person name="Ma J."/>
        </authorList>
    </citation>
    <scope>NUCLEOTIDE SEQUENCE [LARGE SCALE GENOMIC DNA]</scope>
    <source>
        <strain evidence="3">JCM 13008</strain>
    </source>
</reference>
<organism evidence="2 3">
    <name type="scientific">Nocardioides dubius</name>
    <dbReference type="NCBI Taxonomy" id="317019"/>
    <lineage>
        <taxon>Bacteria</taxon>
        <taxon>Bacillati</taxon>
        <taxon>Actinomycetota</taxon>
        <taxon>Actinomycetes</taxon>
        <taxon>Propionibacteriales</taxon>
        <taxon>Nocardioidaceae</taxon>
        <taxon>Nocardioides</taxon>
    </lineage>
</organism>
<sequence length="162" mass="18544">MDDELKDRLARLEAVTEITALKHRYLRACDAKRPDEFRNCFVAEGAVLDYGPLGAFTGVEPIAAIFERVALRKVDGRHVIFDMHHAVHPDITVLDADNARGDWTLRFRQVNTEAGTEQVSSIEYRDTYRRESDGWRIASSKVEVLWSMTTPLPEGYQIQESY</sequence>
<feature type="domain" description="SnoaL-like" evidence="1">
    <location>
        <begin position="11"/>
        <end position="139"/>
    </location>
</feature>
<dbReference type="CDD" id="cd00531">
    <property type="entry name" value="NTF2_like"/>
    <property type="match status" value="1"/>
</dbReference>
<comment type="caution">
    <text evidence="2">The sequence shown here is derived from an EMBL/GenBank/DDBJ whole genome shotgun (WGS) entry which is preliminary data.</text>
</comment>
<dbReference type="SUPFAM" id="SSF54427">
    <property type="entry name" value="NTF2-like"/>
    <property type="match status" value="1"/>
</dbReference>
<name>A0ABP4EH05_9ACTN</name>
<keyword evidence="3" id="KW-1185">Reference proteome</keyword>
<dbReference type="RefSeq" id="WP_343994931.1">
    <property type="nucleotide sequence ID" value="NZ_BAAALG010000010.1"/>
</dbReference>